<reference evidence="3 4" key="1">
    <citation type="submission" date="2020-06" db="EMBL/GenBank/DDBJ databases">
        <title>Mannheimia pernigra sp. nov. isolated from bovine respiratory tract.</title>
        <authorList>
            <person name="Kuhnert P."/>
            <person name="Akarsu-Egger H."/>
        </authorList>
    </citation>
    <scope>NUCLEOTIDE SEQUENCE [LARGE SCALE GENOMIC DNA]</scope>
    <source>
        <strain evidence="3 4">BNO311</strain>
    </source>
</reference>
<evidence type="ECO:0000256" key="2">
    <source>
        <dbReference type="SAM" id="Phobius"/>
    </source>
</evidence>
<dbReference type="RefSeq" id="WP_176809226.1">
    <property type="nucleotide sequence ID" value="NZ_CP055306.1"/>
</dbReference>
<feature type="transmembrane region" description="Helical" evidence="2">
    <location>
        <begin position="92"/>
        <end position="112"/>
    </location>
</feature>
<protein>
    <recommendedName>
        <fullName evidence="5">CAP-Gly protein</fullName>
    </recommendedName>
</protein>
<organism evidence="3 4">
    <name type="scientific">Mannheimia pernigra</name>
    <dbReference type="NCBI Taxonomy" id="111844"/>
    <lineage>
        <taxon>Bacteria</taxon>
        <taxon>Pseudomonadati</taxon>
        <taxon>Pseudomonadota</taxon>
        <taxon>Gammaproteobacteria</taxon>
        <taxon>Pasteurellales</taxon>
        <taxon>Pasteurellaceae</taxon>
        <taxon>Mannheimia</taxon>
    </lineage>
</organism>
<evidence type="ECO:0000313" key="4">
    <source>
        <dbReference type="Proteomes" id="UP000509660"/>
    </source>
</evidence>
<dbReference type="Proteomes" id="UP000509660">
    <property type="component" value="Chromosome"/>
</dbReference>
<proteinExistence type="predicted"/>
<keyword evidence="2" id="KW-1133">Transmembrane helix</keyword>
<accession>A0A7D5ICM8</accession>
<feature type="transmembrane region" description="Helical" evidence="2">
    <location>
        <begin position="310"/>
        <end position="333"/>
    </location>
</feature>
<evidence type="ECO:0008006" key="5">
    <source>
        <dbReference type="Google" id="ProtNLM"/>
    </source>
</evidence>
<feature type="transmembrane region" description="Helical" evidence="2">
    <location>
        <begin position="47"/>
        <end position="72"/>
    </location>
</feature>
<keyword evidence="4" id="KW-1185">Reference proteome</keyword>
<dbReference type="AlphaFoldDB" id="A0A7D5ICM8"/>
<sequence length="348" mass="36755">MQHSYTSARRPSWRGILAGLVMGLVVSMVMFALALVVGSFLSLDLSGAGIAAGVYAVITALISAFVAGYFAVKASAPEALFGDGTDILPKDAVLTGILTAATIIVITTFSTMNGLGNVARTAGSAINSTASVTTSVISSSSIGSIISEELEEASAGESGNVINIIANKAQELYQQVTGNISLEDIEQWVAKNNDTFSKEQISASANVVEKMVNTTKNEIKNMDFTSIETWKNLDDYAKKRAAEIENALTGDKIIVQLKNEGLSEAEAQQIRNEAVSAYQEYKAKIEQAVADAKAKAEQALAAAEEAARKAALYSGLFWLISTLLTFVACVLGAKKAAANYRLARPLAH</sequence>
<feature type="transmembrane region" description="Helical" evidence="2">
    <location>
        <begin position="16"/>
        <end position="41"/>
    </location>
</feature>
<evidence type="ECO:0000313" key="3">
    <source>
        <dbReference type="EMBL" id="QLB39395.1"/>
    </source>
</evidence>
<keyword evidence="2" id="KW-0472">Membrane</keyword>
<evidence type="ECO:0000256" key="1">
    <source>
        <dbReference type="SAM" id="Coils"/>
    </source>
</evidence>
<keyword evidence="2" id="KW-0812">Transmembrane</keyword>
<gene>
    <name evidence="3" type="ORF">HV559_00015</name>
</gene>
<keyword evidence="1" id="KW-0175">Coiled coil</keyword>
<feature type="coiled-coil region" evidence="1">
    <location>
        <begin position="271"/>
        <end position="309"/>
    </location>
</feature>
<name>A0A7D5ICM8_9PAST</name>
<dbReference type="EMBL" id="CP055306">
    <property type="protein sequence ID" value="QLB39395.1"/>
    <property type="molecule type" value="Genomic_DNA"/>
</dbReference>